<organism evidence="2">
    <name type="scientific">Candidatus Kentrum sp. LPFa</name>
    <dbReference type="NCBI Taxonomy" id="2126335"/>
    <lineage>
        <taxon>Bacteria</taxon>
        <taxon>Pseudomonadati</taxon>
        <taxon>Pseudomonadota</taxon>
        <taxon>Gammaproteobacteria</taxon>
        <taxon>Candidatus Kentrum</taxon>
    </lineage>
</organism>
<dbReference type="AlphaFoldDB" id="A0A450W2V9"/>
<dbReference type="GO" id="GO:0005525">
    <property type="term" value="F:GTP binding"/>
    <property type="evidence" value="ECO:0007669"/>
    <property type="project" value="InterPro"/>
</dbReference>
<dbReference type="Pfam" id="PF00071">
    <property type="entry name" value="Ras"/>
    <property type="match status" value="1"/>
</dbReference>
<dbReference type="GO" id="GO:0003924">
    <property type="term" value="F:GTPase activity"/>
    <property type="evidence" value="ECO:0007669"/>
    <property type="project" value="InterPro"/>
</dbReference>
<dbReference type="InterPro" id="IPR001806">
    <property type="entry name" value="Small_GTPase"/>
</dbReference>
<dbReference type="SUPFAM" id="SSF52540">
    <property type="entry name" value="P-loop containing nucleoside triphosphate hydrolases"/>
    <property type="match status" value="1"/>
</dbReference>
<dbReference type="EMBL" id="CAADFP010000086">
    <property type="protein sequence ID" value="VFK29396.1"/>
    <property type="molecule type" value="Genomic_DNA"/>
</dbReference>
<evidence type="ECO:0000313" key="2">
    <source>
        <dbReference type="EMBL" id="VFK11373.1"/>
    </source>
</evidence>
<protein>
    <submittedName>
        <fullName evidence="2">Ras family protein</fullName>
    </submittedName>
</protein>
<dbReference type="PANTHER" id="PTHR47978">
    <property type="match status" value="1"/>
</dbReference>
<evidence type="ECO:0000313" key="3">
    <source>
        <dbReference type="EMBL" id="VFK29396.1"/>
    </source>
</evidence>
<accession>A0A450W2V9</accession>
<gene>
    <name evidence="2" type="ORF">BECKLPF1236A_GA0070988_100536</name>
    <name evidence="3" type="ORF">BECKLPF1236C_GA0070990_100863</name>
</gene>
<dbReference type="EMBL" id="CAADFM010000053">
    <property type="protein sequence ID" value="VFK11373.1"/>
    <property type="molecule type" value="Genomic_DNA"/>
</dbReference>
<keyword evidence="1" id="KW-0547">Nucleotide-binding</keyword>
<reference evidence="2" key="1">
    <citation type="submission" date="2019-02" db="EMBL/GenBank/DDBJ databases">
        <authorList>
            <person name="Gruber-Vodicka R. H."/>
            <person name="Seah K. B. B."/>
        </authorList>
    </citation>
    <scope>NUCLEOTIDE SEQUENCE</scope>
    <source>
        <strain evidence="2">BECK_S312</strain>
        <strain evidence="3">BECK_S426</strain>
    </source>
</reference>
<evidence type="ECO:0000256" key="1">
    <source>
        <dbReference type="ARBA" id="ARBA00022741"/>
    </source>
</evidence>
<sequence>MWDLAGQPEYRLTHQLFLDDTDTALLLFDCSDAGDPFRGVPYWAKVLRKQAPAYARRFLVSSRADVSPVTVDRREINHALGEYGLDAHYKTSAATGEGVAELFGDLMAAIPWAELPRTSTPRLFQVVREFLLERKQVSASRQD</sequence>
<name>A0A450W2V9_9GAMM</name>
<dbReference type="InterPro" id="IPR027417">
    <property type="entry name" value="P-loop_NTPase"/>
</dbReference>
<proteinExistence type="predicted"/>
<dbReference type="Gene3D" id="3.40.50.300">
    <property type="entry name" value="P-loop containing nucleotide triphosphate hydrolases"/>
    <property type="match status" value="1"/>
</dbReference>